<reference evidence="1 2" key="1">
    <citation type="submission" date="2020-08" db="EMBL/GenBank/DDBJ databases">
        <title>Tigecycline and colistin resistance in Klebsiella pneumoniae.</title>
        <authorList>
            <person name="Ramesh N."/>
            <person name="Shanthini T."/>
            <person name="Prasanth M."/>
            <person name="Senthilkumar N."/>
            <person name="Meesala Krishna M."/>
            <person name="Guruswami G."/>
        </authorList>
    </citation>
    <scope>NUCLEOTIDE SEQUENCE [LARGE SCALE GENOMIC DNA]</scope>
    <source>
        <strain evidence="1 2">SHM 84</strain>
    </source>
</reference>
<evidence type="ECO:0000313" key="2">
    <source>
        <dbReference type="Proteomes" id="UP000592342"/>
    </source>
</evidence>
<gene>
    <name evidence="1" type="ORF">H7U16_26115</name>
</gene>
<protein>
    <submittedName>
        <fullName evidence="1">Uncharacterized protein</fullName>
    </submittedName>
</protein>
<dbReference type="RefSeq" id="WP_407260814.1">
    <property type="nucleotide sequence ID" value="NZ_JBIXBN010000002.1"/>
</dbReference>
<evidence type="ECO:0000313" key="1">
    <source>
        <dbReference type="EMBL" id="MBC2863273.1"/>
    </source>
</evidence>
<dbReference type="Proteomes" id="UP000592342">
    <property type="component" value="Unassembled WGS sequence"/>
</dbReference>
<proteinExistence type="predicted"/>
<sequence>MAIALMGAGFSATDTSDAVNILYPITMTVQANKARQASGLKSLFSTIPQKVRGGEKISYARL</sequence>
<dbReference type="EMBL" id="JACLRA010000004">
    <property type="protein sequence ID" value="MBC2863273.1"/>
    <property type="molecule type" value="Genomic_DNA"/>
</dbReference>
<name>A0A7X1LMZ6_KLEPN</name>
<organism evidence="1 2">
    <name type="scientific">Klebsiella pneumoniae</name>
    <dbReference type="NCBI Taxonomy" id="573"/>
    <lineage>
        <taxon>Bacteria</taxon>
        <taxon>Pseudomonadati</taxon>
        <taxon>Pseudomonadota</taxon>
        <taxon>Gammaproteobacteria</taxon>
        <taxon>Enterobacterales</taxon>
        <taxon>Enterobacteriaceae</taxon>
        <taxon>Klebsiella/Raoultella group</taxon>
        <taxon>Klebsiella</taxon>
        <taxon>Klebsiella pneumoniae complex</taxon>
    </lineage>
</organism>
<accession>A0A7X1LMZ6</accession>
<comment type="caution">
    <text evidence="1">The sequence shown here is derived from an EMBL/GenBank/DDBJ whole genome shotgun (WGS) entry which is preliminary data.</text>
</comment>
<dbReference type="AlphaFoldDB" id="A0A7X1LMZ6"/>